<dbReference type="KEGG" id="ccos:Pan44_42270"/>
<evidence type="ECO:0000313" key="3">
    <source>
        <dbReference type="EMBL" id="QDT56175.1"/>
    </source>
</evidence>
<keyword evidence="1" id="KW-0732">Signal</keyword>
<dbReference type="OrthoDB" id="311329at2"/>
<dbReference type="EMBL" id="CP036271">
    <property type="protein sequence ID" value="QDT56175.1"/>
    <property type="molecule type" value="Genomic_DNA"/>
</dbReference>
<dbReference type="InParanoid" id="A0A517SJ83"/>
<feature type="signal peptide" evidence="1">
    <location>
        <begin position="1"/>
        <end position="21"/>
    </location>
</feature>
<feature type="domain" description="Alginate export" evidence="2">
    <location>
        <begin position="112"/>
        <end position="509"/>
    </location>
</feature>
<name>A0A517SJ83_9PLAN</name>
<evidence type="ECO:0000313" key="4">
    <source>
        <dbReference type="Proteomes" id="UP000315700"/>
    </source>
</evidence>
<dbReference type="AlphaFoldDB" id="A0A517SJ83"/>
<dbReference type="InterPro" id="IPR053728">
    <property type="entry name" value="Alginate_Permeability_Chnl"/>
</dbReference>
<protein>
    <recommendedName>
        <fullName evidence="2">Alginate export domain-containing protein</fullName>
    </recommendedName>
</protein>
<sequence length="523" mass="57337" precursor="true">MLRLAPLLTIFALLASSPAAAQSSLPPLPVPDAPASNDFDARLDQVFNGVSASPVESAVPAVEAVAADEVPATVTLEPVETLSPVPSLPPPSASQAPTLHVTDDIFGDEEATGGEIRWRYFNEHGRLRPGDPRQQNTYQQWRVLIDTALQTEIFEFRATYIDASNFGEELPRTVFDENRSDLLQLYGDLQLVLEGELESRIRVGRQLLDYGSQRMISRLDWANTERNFEGARFYTSWSDSFIDAFVSRPVNSAAGSPLRSRSFDHADQSAMFSGLYGSTKSESLGELDLYWLFLDETEPQITRLDGSVHTIGGRWNLEVPTEQDGWSATWLFELEGAGQFGEDNFVAGGNGQEVTAGAISVVGGTRLGTDENSLTLTGFCWVGSGDGDATDRRINTWHILYPDSHGYWGLIDNLSGSNLTDLGLRAEFAPVADVTFDLQWHRFHKTRTGDFVYDVQGLPIPGSASTPGDIGSELDLSLILGKSTDSSLQIGYFWFWYGDAINANPALSRPDAGQLYVSLSSRF</sequence>
<reference evidence="3 4" key="1">
    <citation type="submission" date="2019-02" db="EMBL/GenBank/DDBJ databases">
        <title>Deep-cultivation of Planctomycetes and their phenomic and genomic characterization uncovers novel biology.</title>
        <authorList>
            <person name="Wiegand S."/>
            <person name="Jogler M."/>
            <person name="Boedeker C."/>
            <person name="Pinto D."/>
            <person name="Vollmers J."/>
            <person name="Rivas-Marin E."/>
            <person name="Kohn T."/>
            <person name="Peeters S.H."/>
            <person name="Heuer A."/>
            <person name="Rast P."/>
            <person name="Oberbeckmann S."/>
            <person name="Bunk B."/>
            <person name="Jeske O."/>
            <person name="Meyerdierks A."/>
            <person name="Storesund J.E."/>
            <person name="Kallscheuer N."/>
            <person name="Luecker S."/>
            <person name="Lage O.M."/>
            <person name="Pohl T."/>
            <person name="Merkel B.J."/>
            <person name="Hornburger P."/>
            <person name="Mueller R.-W."/>
            <person name="Bruemmer F."/>
            <person name="Labrenz M."/>
            <person name="Spormann A.M."/>
            <person name="Op den Camp H."/>
            <person name="Overmann J."/>
            <person name="Amann R."/>
            <person name="Jetten M.S.M."/>
            <person name="Mascher T."/>
            <person name="Medema M.H."/>
            <person name="Devos D.P."/>
            <person name="Kaster A.-K."/>
            <person name="Ovreas L."/>
            <person name="Rohde M."/>
            <person name="Galperin M.Y."/>
            <person name="Jogler C."/>
        </authorList>
    </citation>
    <scope>NUCLEOTIDE SEQUENCE [LARGE SCALE GENOMIC DNA]</scope>
    <source>
        <strain evidence="3 4">Pan44</strain>
    </source>
</reference>
<proteinExistence type="predicted"/>
<dbReference type="InterPro" id="IPR025388">
    <property type="entry name" value="Alginate_export_dom"/>
</dbReference>
<gene>
    <name evidence="3" type="ORF">Pan44_42270</name>
</gene>
<dbReference type="Pfam" id="PF13372">
    <property type="entry name" value="Alginate_exp"/>
    <property type="match status" value="1"/>
</dbReference>
<dbReference type="Gene3D" id="2.40.160.100">
    <property type="match status" value="1"/>
</dbReference>
<keyword evidence="4" id="KW-1185">Reference proteome</keyword>
<accession>A0A517SJ83</accession>
<dbReference type="RefSeq" id="WP_145033201.1">
    <property type="nucleotide sequence ID" value="NZ_CP036271.1"/>
</dbReference>
<evidence type="ECO:0000259" key="2">
    <source>
        <dbReference type="Pfam" id="PF13372"/>
    </source>
</evidence>
<dbReference type="Proteomes" id="UP000315700">
    <property type="component" value="Chromosome"/>
</dbReference>
<evidence type="ECO:0000256" key="1">
    <source>
        <dbReference type="SAM" id="SignalP"/>
    </source>
</evidence>
<feature type="chain" id="PRO_5021995779" description="Alginate export domain-containing protein" evidence="1">
    <location>
        <begin position="22"/>
        <end position="523"/>
    </location>
</feature>
<organism evidence="3 4">
    <name type="scientific">Caulifigura coniformis</name>
    <dbReference type="NCBI Taxonomy" id="2527983"/>
    <lineage>
        <taxon>Bacteria</taxon>
        <taxon>Pseudomonadati</taxon>
        <taxon>Planctomycetota</taxon>
        <taxon>Planctomycetia</taxon>
        <taxon>Planctomycetales</taxon>
        <taxon>Planctomycetaceae</taxon>
        <taxon>Caulifigura</taxon>
    </lineage>
</organism>